<reference evidence="1 2" key="1">
    <citation type="submission" date="2022-08" db="EMBL/GenBank/DDBJ databases">
        <title>Reclassification of Massilia species as members of the genera Telluria, Duganella, Pseudoduganella, Mokoshia gen. nov. and Zemynaea gen. nov. using orthogonal and non-orthogonal genome-based approaches.</title>
        <authorList>
            <person name="Bowman J.P."/>
        </authorList>
    </citation>
    <scope>NUCLEOTIDE SEQUENCE [LARGE SCALE GENOMIC DNA]</scope>
    <source>
        <strain evidence="1 2">JCM 31607</strain>
    </source>
</reference>
<sequence length="207" mass="22822">MQALNEVNGGEKPDDVGLGEWIWGALQGDFNQDRSAGQIGFDMVISLIPIVDTVMDVRDLCGNIKQYRKDPANKVTLFFIATTVVGFVPEIGTVVKSVLRIVWVYLKPLIKTADDITNASKLVAAATRACDDALPKITEYLQHNRVARWATDGKLPDVYKFAAKTLREAADKLSPATLGRLLNEKLNDLNTLLGKIRSIVPSTIREQ</sequence>
<proteinExistence type="predicted"/>
<dbReference type="CDD" id="cd20746">
    <property type="entry name" value="FIX_Ntox15_NUC_DUF4112_RhsA-like"/>
    <property type="match status" value="1"/>
</dbReference>
<organism evidence="1 2">
    <name type="scientific">Massilia solisilvae</name>
    <dbReference type="NCBI Taxonomy" id="1811225"/>
    <lineage>
        <taxon>Bacteria</taxon>
        <taxon>Pseudomonadati</taxon>
        <taxon>Pseudomonadota</taxon>
        <taxon>Betaproteobacteria</taxon>
        <taxon>Burkholderiales</taxon>
        <taxon>Oxalobacteraceae</taxon>
        <taxon>Telluria group</taxon>
        <taxon>Massilia</taxon>
    </lineage>
</organism>
<evidence type="ECO:0000313" key="1">
    <source>
        <dbReference type="EMBL" id="MCS0611114.1"/>
    </source>
</evidence>
<keyword evidence="2" id="KW-1185">Reference proteome</keyword>
<feature type="non-terminal residue" evidence="1">
    <location>
        <position position="207"/>
    </location>
</feature>
<comment type="caution">
    <text evidence="1">The sequence shown here is derived from an EMBL/GenBank/DDBJ whole genome shotgun (WGS) entry which is preliminary data.</text>
</comment>
<protein>
    <recommendedName>
        <fullName evidence="3">DUF697 domain-containing protein</fullName>
    </recommendedName>
</protein>
<evidence type="ECO:0000313" key="2">
    <source>
        <dbReference type="Proteomes" id="UP001205861"/>
    </source>
</evidence>
<name>A0ABT2BRH4_9BURK</name>
<evidence type="ECO:0008006" key="3">
    <source>
        <dbReference type="Google" id="ProtNLM"/>
    </source>
</evidence>
<accession>A0ABT2BRH4</accession>
<dbReference type="EMBL" id="JANUGV010000023">
    <property type="protein sequence ID" value="MCS0611114.1"/>
    <property type="molecule type" value="Genomic_DNA"/>
</dbReference>
<dbReference type="InterPro" id="IPR049802">
    <property type="entry name" value="RhsC-like_FIX"/>
</dbReference>
<gene>
    <name evidence="1" type="ORF">NX773_23435</name>
</gene>
<dbReference type="Proteomes" id="UP001205861">
    <property type="component" value="Unassembled WGS sequence"/>
</dbReference>